<accession>A0A123UI52</accession>
<evidence type="ECO:0000313" key="1">
    <source>
        <dbReference type="EMBL" id="CYW41862.1"/>
    </source>
</evidence>
<evidence type="ECO:0000313" key="2">
    <source>
        <dbReference type="Proteomes" id="UP000069526"/>
    </source>
</evidence>
<organism evidence="1 2">
    <name type="scientific">Streptococcus suis</name>
    <dbReference type="NCBI Taxonomy" id="1307"/>
    <lineage>
        <taxon>Bacteria</taxon>
        <taxon>Bacillati</taxon>
        <taxon>Bacillota</taxon>
        <taxon>Bacilli</taxon>
        <taxon>Lactobacillales</taxon>
        <taxon>Streptococcaceae</taxon>
        <taxon>Streptococcus</taxon>
    </lineage>
</organism>
<dbReference type="Gene3D" id="3.40.50.10150">
    <property type="entry name" value="B12-dependent dehydatase associated subunit"/>
    <property type="match status" value="1"/>
</dbReference>
<dbReference type="InterPro" id="IPR010254">
    <property type="entry name" value="B12-dep_deHydtase_bsu"/>
</dbReference>
<sequence length="128" mass="14414">MPMFYQATKPVILIYKLGKVPEDKLTQLELGMEEEGIPFLKETIELSSESIVSLAHQAAQTSPLSVGLAINEREIVLHYRNLQTEQFFYRLSDYPNQSNRSLRILGTNAAKLVKGTPLIQDSALETSF</sequence>
<reference evidence="1 2" key="1">
    <citation type="submission" date="2016-02" db="EMBL/GenBank/DDBJ databases">
        <authorList>
            <consortium name="Pathogen Informatics"/>
        </authorList>
    </citation>
    <scope>NUCLEOTIDE SEQUENCE [LARGE SCALE GENOMIC DNA]</scope>
    <source>
        <strain evidence="1 2">SS1013</strain>
    </source>
</reference>
<name>A0A123UI52_STRSU</name>
<dbReference type="Pfam" id="PF02288">
    <property type="entry name" value="Dehydratase_MU"/>
    <property type="match status" value="1"/>
</dbReference>
<dbReference type="EMBL" id="FIJK01000039">
    <property type="protein sequence ID" value="CYW41862.1"/>
    <property type="molecule type" value="Genomic_DNA"/>
</dbReference>
<dbReference type="AlphaFoldDB" id="A0A123UI52"/>
<dbReference type="InterPro" id="IPR003208">
    <property type="entry name" value="Dehydtase/Dehydtase_re"/>
</dbReference>
<dbReference type="SUPFAM" id="SSF52968">
    <property type="entry name" value="B12-dependent dehydatase associated subunit"/>
    <property type="match status" value="1"/>
</dbReference>
<dbReference type="Proteomes" id="UP000069526">
    <property type="component" value="Unassembled WGS sequence"/>
</dbReference>
<proteinExistence type="predicted"/>
<gene>
    <name evidence="1" type="primary">pduH</name>
    <name evidence="1" type="ORF">ERS132539_01555</name>
</gene>
<protein>
    <submittedName>
        <fullName evidence="1">PduH protein</fullName>
    </submittedName>
</protein>